<sequence length="262" mass="27567">MKKIIFTFLLTSFSAFVFGQNVTLTPTSIQNTVTNDLDNIVLTKYNLNDGGYIIGRNASGTPAAPGASNNDSWLLYLGAKGHTGSGFTSNRASIILRTNQAWSTTANGTNIWFNTTANNTTNSLLRMIINDDGNVGIGSHTPLAKLHVDGDFALKKKVLLSGNGGHLNFDRAGASIISVDTPANGGGGETINSIAGGIDGMIVYVYPVQGTSVTIVNEDAASTAANRIITYTAANVTILNNGGCTLLYDGTVQRWRMISVAN</sequence>
<gene>
    <name evidence="2" type="ORF">GCM10011514_22370</name>
</gene>
<feature type="signal peptide" evidence="1">
    <location>
        <begin position="1"/>
        <end position="19"/>
    </location>
</feature>
<keyword evidence="1" id="KW-0732">Signal</keyword>
<accession>A0A917DQT9</accession>
<evidence type="ECO:0000313" key="3">
    <source>
        <dbReference type="Proteomes" id="UP000609064"/>
    </source>
</evidence>
<keyword evidence="3" id="KW-1185">Reference proteome</keyword>
<organism evidence="2 3">
    <name type="scientific">Emticicia aquatilis</name>
    <dbReference type="NCBI Taxonomy" id="1537369"/>
    <lineage>
        <taxon>Bacteria</taxon>
        <taxon>Pseudomonadati</taxon>
        <taxon>Bacteroidota</taxon>
        <taxon>Cytophagia</taxon>
        <taxon>Cytophagales</taxon>
        <taxon>Leadbetterellaceae</taxon>
        <taxon>Emticicia</taxon>
    </lineage>
</organism>
<reference evidence="2" key="1">
    <citation type="journal article" date="2014" name="Int. J. Syst. Evol. Microbiol.">
        <title>Complete genome sequence of Corynebacterium casei LMG S-19264T (=DSM 44701T), isolated from a smear-ripened cheese.</title>
        <authorList>
            <consortium name="US DOE Joint Genome Institute (JGI-PGF)"/>
            <person name="Walter F."/>
            <person name="Albersmeier A."/>
            <person name="Kalinowski J."/>
            <person name="Ruckert C."/>
        </authorList>
    </citation>
    <scope>NUCLEOTIDE SEQUENCE</scope>
    <source>
        <strain evidence="2">CGMCC 1.15958</strain>
    </source>
</reference>
<feature type="chain" id="PRO_5037778018" evidence="1">
    <location>
        <begin position="20"/>
        <end position="262"/>
    </location>
</feature>
<comment type="caution">
    <text evidence="2">The sequence shown here is derived from an EMBL/GenBank/DDBJ whole genome shotgun (WGS) entry which is preliminary data.</text>
</comment>
<dbReference type="AlphaFoldDB" id="A0A917DQT9"/>
<dbReference type="EMBL" id="BMKK01000004">
    <property type="protein sequence ID" value="GGD57797.1"/>
    <property type="molecule type" value="Genomic_DNA"/>
</dbReference>
<dbReference type="Proteomes" id="UP000609064">
    <property type="component" value="Unassembled WGS sequence"/>
</dbReference>
<protein>
    <submittedName>
        <fullName evidence="2">Uncharacterized protein</fullName>
    </submittedName>
</protein>
<dbReference type="RefSeq" id="WP_188766166.1">
    <property type="nucleotide sequence ID" value="NZ_BMKK01000004.1"/>
</dbReference>
<reference evidence="2" key="2">
    <citation type="submission" date="2020-09" db="EMBL/GenBank/DDBJ databases">
        <authorList>
            <person name="Sun Q."/>
            <person name="Zhou Y."/>
        </authorList>
    </citation>
    <scope>NUCLEOTIDE SEQUENCE</scope>
    <source>
        <strain evidence="2">CGMCC 1.15958</strain>
    </source>
</reference>
<name>A0A917DQT9_9BACT</name>
<evidence type="ECO:0000256" key="1">
    <source>
        <dbReference type="SAM" id="SignalP"/>
    </source>
</evidence>
<evidence type="ECO:0000313" key="2">
    <source>
        <dbReference type="EMBL" id="GGD57797.1"/>
    </source>
</evidence>
<proteinExistence type="predicted"/>